<dbReference type="SUPFAM" id="SSF46689">
    <property type="entry name" value="Homeodomain-like"/>
    <property type="match status" value="2"/>
</dbReference>
<comment type="subcellular location">
    <subcellularLocation>
        <location evidence="1">Nucleus</location>
    </subcellularLocation>
</comment>
<dbReference type="Gramene" id="KCW77589">
    <property type="protein sequence ID" value="KCW77589"/>
    <property type="gene ID" value="EUGRSUZ_D01905"/>
</dbReference>
<protein>
    <submittedName>
        <fullName evidence="10">Uncharacterized protein</fullName>
    </submittedName>
</protein>
<evidence type="ECO:0000256" key="1">
    <source>
        <dbReference type="ARBA" id="ARBA00004123"/>
    </source>
</evidence>
<dbReference type="GO" id="GO:0000981">
    <property type="term" value="F:DNA-binding transcription factor activity, RNA polymerase II-specific"/>
    <property type="evidence" value="ECO:0000318"/>
    <property type="project" value="GO_Central"/>
</dbReference>
<keyword evidence="2" id="KW-0677">Repeat</keyword>
<dbReference type="FunFam" id="1.10.10.60:FF:000016">
    <property type="entry name" value="Transcriptional activator Myb isoform A"/>
    <property type="match status" value="1"/>
</dbReference>
<evidence type="ECO:0000259" key="9">
    <source>
        <dbReference type="PROSITE" id="PS51294"/>
    </source>
</evidence>
<dbReference type="eggNOG" id="KOG0048">
    <property type="taxonomic scope" value="Eukaryota"/>
</dbReference>
<dbReference type="PROSITE" id="PS50090">
    <property type="entry name" value="MYB_LIKE"/>
    <property type="match status" value="3"/>
</dbReference>
<feature type="domain" description="Myb-like" evidence="8">
    <location>
        <begin position="166"/>
        <end position="211"/>
    </location>
</feature>
<name>A0A059CH75_EUCGR</name>
<dbReference type="PANTHER" id="PTHR45614:SF252">
    <property type="entry name" value="TRANSCRIPTION FACTOR MYB3R-2-LIKE"/>
    <property type="match status" value="1"/>
</dbReference>
<evidence type="ECO:0000256" key="2">
    <source>
        <dbReference type="ARBA" id="ARBA00022737"/>
    </source>
</evidence>
<dbReference type="GO" id="GO:0005634">
    <property type="term" value="C:nucleus"/>
    <property type="evidence" value="ECO:0000318"/>
    <property type="project" value="GO_Central"/>
</dbReference>
<evidence type="ECO:0000259" key="8">
    <source>
        <dbReference type="PROSITE" id="PS50090"/>
    </source>
</evidence>
<dbReference type="EMBL" id="KK198756">
    <property type="protein sequence ID" value="KCW77589.1"/>
    <property type="molecule type" value="Genomic_DNA"/>
</dbReference>
<dbReference type="SMR" id="A0A059CH75"/>
<dbReference type="PANTHER" id="PTHR45614">
    <property type="entry name" value="MYB PROTEIN-RELATED"/>
    <property type="match status" value="1"/>
</dbReference>
<dbReference type="Gene3D" id="1.10.10.60">
    <property type="entry name" value="Homeodomain-like"/>
    <property type="match status" value="3"/>
</dbReference>
<sequence length="661" mass="73158">MFLLSFFFLLQRLTQASTFTLSRCLSLSSPPTKLRREAHGKIGFLNSNTPPISPAELHTSLCTYIYGLSRRSLRSRIPHFPATISSCFAWFPRLGFGVPPLSAAVRSRKPRGILSSSMVRVKEEYDVVATPSFFNGSCDSYPKKSLSTLSYSSRRAIGPIRRSTGGRWTKEEDRILIAAVQKFNCKNWKTIAACVPGKTDSQCLHRWRKVLDPRLIKGSWIKGEDDLLINSVKRYGCKWSLIAKTFPGRTGKQCRERWTNHLNPSVKKVAWTAEEESILAHWHHIYGNKWAQIAKFLPGRTDNAIKNHWNCSMKKRLGSWSTGCIMEMSDASSEFCSPEVKADCSMVKLERQSADEITSVDQRMHLDLNRSCFTDFTSEYSHGGIMESEAVNCCISRAPWHSTAGANSRGYPTANPFHVATGFSGDADSGSNISVSSLADPSSIGACSTVELTPSPVKVNLSFASQSFESPKRIRVGATNTKCGDDPGYFCSTPSKSTDMDFTGADKRKNVSDMLSSALQLRDPVTLVANNGFTGVEKQCSPSRTSYYLSTPPNSVSSVSVKSWSPELILRKLAMTYEHTPSIIRRRCSKNSGDASYSGSASTPALMLSNSQEKEGGSVDFLHVERGLLLNLHNARISTAAKCLERRLEHAFDMEMDTAIL</sequence>
<dbReference type="InterPro" id="IPR050560">
    <property type="entry name" value="MYB_TF"/>
</dbReference>
<reference evidence="10" key="1">
    <citation type="submission" date="2013-07" db="EMBL/GenBank/DDBJ databases">
        <title>The genome of Eucalyptus grandis.</title>
        <authorList>
            <person name="Schmutz J."/>
            <person name="Hayes R."/>
            <person name="Myburg A."/>
            <person name="Tuskan G."/>
            <person name="Grattapaglia D."/>
            <person name="Rokhsar D.S."/>
        </authorList>
    </citation>
    <scope>NUCLEOTIDE SEQUENCE</scope>
    <source>
        <tissue evidence="10">Leaf extractions</tissue>
    </source>
</reference>
<dbReference type="GO" id="GO:0006355">
    <property type="term" value="P:regulation of DNA-templated transcription"/>
    <property type="evidence" value="ECO:0000318"/>
    <property type="project" value="GO_Central"/>
</dbReference>
<dbReference type="InterPro" id="IPR017930">
    <property type="entry name" value="Myb_dom"/>
</dbReference>
<evidence type="ECO:0000256" key="6">
    <source>
        <dbReference type="ARBA" id="ARBA00023242"/>
    </source>
</evidence>
<dbReference type="Pfam" id="PF13921">
    <property type="entry name" value="Myb_DNA-bind_6"/>
    <property type="match status" value="1"/>
</dbReference>
<dbReference type="GO" id="GO:0000978">
    <property type="term" value="F:RNA polymerase II cis-regulatory region sequence-specific DNA binding"/>
    <property type="evidence" value="ECO:0000318"/>
    <property type="project" value="GO_Central"/>
</dbReference>
<keyword evidence="4" id="KW-0238">DNA-binding</keyword>
<evidence type="ECO:0000313" key="10">
    <source>
        <dbReference type="EMBL" id="KCW77589.1"/>
    </source>
</evidence>
<feature type="domain" description="HTH myb-type" evidence="9">
    <location>
        <begin position="212"/>
        <end position="266"/>
    </location>
</feature>
<dbReference type="InterPro" id="IPR001005">
    <property type="entry name" value="SANT/Myb"/>
</dbReference>
<feature type="domain" description="Myb-like" evidence="8">
    <location>
        <begin position="212"/>
        <end position="262"/>
    </location>
</feature>
<dbReference type="AlphaFoldDB" id="A0A059CH75"/>
<dbReference type="InterPro" id="IPR009057">
    <property type="entry name" value="Homeodomain-like_sf"/>
</dbReference>
<feature type="domain" description="Myb-like" evidence="8">
    <location>
        <begin position="263"/>
        <end position="313"/>
    </location>
</feature>
<evidence type="ECO:0000256" key="3">
    <source>
        <dbReference type="ARBA" id="ARBA00023015"/>
    </source>
</evidence>
<feature type="domain" description="HTH myb-type" evidence="9">
    <location>
        <begin position="267"/>
        <end position="317"/>
    </location>
</feature>
<organism evidence="10">
    <name type="scientific">Eucalyptus grandis</name>
    <name type="common">Flooded gum</name>
    <dbReference type="NCBI Taxonomy" id="71139"/>
    <lineage>
        <taxon>Eukaryota</taxon>
        <taxon>Viridiplantae</taxon>
        <taxon>Streptophyta</taxon>
        <taxon>Embryophyta</taxon>
        <taxon>Tracheophyta</taxon>
        <taxon>Spermatophyta</taxon>
        <taxon>Magnoliopsida</taxon>
        <taxon>eudicotyledons</taxon>
        <taxon>Gunneridae</taxon>
        <taxon>Pentapetalae</taxon>
        <taxon>rosids</taxon>
        <taxon>malvids</taxon>
        <taxon>Myrtales</taxon>
        <taxon>Myrtaceae</taxon>
        <taxon>Myrtoideae</taxon>
        <taxon>Eucalypteae</taxon>
        <taxon>Eucalyptus</taxon>
    </lineage>
</organism>
<dbReference type="SMART" id="SM00717">
    <property type="entry name" value="SANT"/>
    <property type="match status" value="3"/>
</dbReference>
<dbReference type="InParanoid" id="A0A059CH75"/>
<feature type="chain" id="PRO_5001574519" evidence="7">
    <location>
        <begin position="17"/>
        <end position="661"/>
    </location>
</feature>
<keyword evidence="5" id="KW-0804">Transcription</keyword>
<feature type="domain" description="HTH myb-type" evidence="9">
    <location>
        <begin position="166"/>
        <end position="211"/>
    </location>
</feature>
<evidence type="ECO:0000256" key="7">
    <source>
        <dbReference type="SAM" id="SignalP"/>
    </source>
</evidence>
<keyword evidence="3" id="KW-0805">Transcription regulation</keyword>
<evidence type="ECO:0000256" key="4">
    <source>
        <dbReference type="ARBA" id="ARBA00023125"/>
    </source>
</evidence>
<feature type="signal peptide" evidence="7">
    <location>
        <begin position="1"/>
        <end position="16"/>
    </location>
</feature>
<evidence type="ECO:0000256" key="5">
    <source>
        <dbReference type="ARBA" id="ARBA00023163"/>
    </source>
</evidence>
<proteinExistence type="predicted"/>
<dbReference type="CDD" id="cd00167">
    <property type="entry name" value="SANT"/>
    <property type="match status" value="3"/>
</dbReference>
<gene>
    <name evidence="10" type="ORF">EUGRSUZ_D01905</name>
</gene>
<dbReference type="FunFam" id="1.10.10.60:FF:000010">
    <property type="entry name" value="Transcriptional activator Myb isoform A"/>
    <property type="match status" value="1"/>
</dbReference>
<dbReference type="Pfam" id="PF00249">
    <property type="entry name" value="Myb_DNA-binding"/>
    <property type="match status" value="1"/>
</dbReference>
<keyword evidence="6" id="KW-0539">Nucleus</keyword>
<accession>A0A059CH75</accession>
<dbReference type="PROSITE" id="PS51294">
    <property type="entry name" value="HTH_MYB"/>
    <property type="match status" value="3"/>
</dbReference>
<keyword evidence="7" id="KW-0732">Signal</keyword>